<reference evidence="4" key="1">
    <citation type="journal article" date="2020" name="BMC Evol. Biol.">
        <title>The complete mitochondrial genome of Taxus cuspidata (Taxaceae): eight protein-coding genes have transferred to the nuclear genome.</title>
        <authorList>
            <person name="Kan S.L."/>
            <person name="Shen T.T."/>
            <person name="Gong P."/>
            <person name="Ran J.H."/>
            <person name="Wang X.Q."/>
        </authorList>
    </citation>
    <scope>NUCLEOTIDE SEQUENCE</scope>
</reference>
<dbReference type="GO" id="GO:0006412">
    <property type="term" value="P:translation"/>
    <property type="evidence" value="ECO:0007669"/>
    <property type="project" value="InterPro"/>
</dbReference>
<comment type="similarity">
    <text evidence="1">Belongs to the universal ribosomal protein uS11 family.</text>
</comment>
<proteinExistence type="evidence at transcript level"/>
<dbReference type="InterPro" id="IPR036967">
    <property type="entry name" value="Ribosomal_uS11_sf"/>
</dbReference>
<organism evidence="4">
    <name type="scientific">Taxus cuspidata</name>
    <name type="common">Japanese yew</name>
    <dbReference type="NCBI Taxonomy" id="99806"/>
    <lineage>
        <taxon>Eukaryota</taxon>
        <taxon>Viridiplantae</taxon>
        <taxon>Streptophyta</taxon>
        <taxon>Embryophyta</taxon>
        <taxon>Tracheophyta</taxon>
        <taxon>Spermatophyta</taxon>
        <taxon>Pinopsida</taxon>
        <taxon>Pinidae</taxon>
        <taxon>Conifers II</taxon>
        <taxon>Cupressales</taxon>
        <taxon>Taxaceae</taxon>
        <taxon>Taxus</taxon>
    </lineage>
</organism>
<dbReference type="PANTHER" id="PTHR11759">
    <property type="entry name" value="40S RIBOSOMAL PROTEIN S14/30S RIBOSOMAL PROTEIN S11"/>
    <property type="match status" value="1"/>
</dbReference>
<evidence type="ECO:0000256" key="1">
    <source>
        <dbReference type="ARBA" id="ARBA00006194"/>
    </source>
</evidence>
<dbReference type="EMBL" id="MN886615">
    <property type="protein sequence ID" value="QHR84556.1"/>
    <property type="molecule type" value="mRNA"/>
</dbReference>
<dbReference type="AlphaFoldDB" id="A0A6B9XPI7"/>
<dbReference type="SUPFAM" id="SSF53137">
    <property type="entry name" value="Translational machinery components"/>
    <property type="match status" value="1"/>
</dbReference>
<gene>
    <name evidence="4" type="primary">rps11</name>
</gene>
<evidence type="ECO:0000256" key="2">
    <source>
        <dbReference type="ARBA" id="ARBA00022980"/>
    </source>
</evidence>
<dbReference type="HAMAP" id="MF_01310">
    <property type="entry name" value="Ribosomal_uS11"/>
    <property type="match status" value="1"/>
</dbReference>
<evidence type="ECO:0000256" key="3">
    <source>
        <dbReference type="ARBA" id="ARBA00023274"/>
    </source>
</evidence>
<dbReference type="GO" id="GO:1990904">
    <property type="term" value="C:ribonucleoprotein complex"/>
    <property type="evidence" value="ECO:0007669"/>
    <property type="project" value="UniProtKB-KW"/>
</dbReference>
<dbReference type="InterPro" id="IPR001971">
    <property type="entry name" value="Ribosomal_uS11"/>
</dbReference>
<dbReference type="Gene3D" id="3.30.420.80">
    <property type="entry name" value="Ribosomal protein S11"/>
    <property type="match status" value="1"/>
</dbReference>
<name>A0A6B9XPI7_TAXCU</name>
<evidence type="ECO:0000313" key="4">
    <source>
        <dbReference type="EMBL" id="QHR84556.1"/>
    </source>
</evidence>
<dbReference type="GO" id="GO:0003735">
    <property type="term" value="F:structural constituent of ribosome"/>
    <property type="evidence" value="ECO:0007669"/>
    <property type="project" value="InterPro"/>
</dbReference>
<accession>A0A6B9XPI7</accession>
<dbReference type="Pfam" id="PF00411">
    <property type="entry name" value="Ribosomal_S11"/>
    <property type="match status" value="1"/>
</dbReference>
<keyword evidence="2 4" id="KW-0689">Ribosomal protein</keyword>
<dbReference type="GO" id="GO:0005840">
    <property type="term" value="C:ribosome"/>
    <property type="evidence" value="ECO:0007669"/>
    <property type="project" value="UniProtKB-KW"/>
</dbReference>
<sequence>MFGRIFAPRRICNLLSTYPPGTMELQQDRGLISLLSAPGVGLTGEMSRSCIHGKTFQGKTTRRDIRPPGKTLQGNTNFVRSVLEDYEQWEQQRYRMDKDVVHFTLKNKNIFVTVTDDKGNKKLGASAGCLKEIQGGSRRRTKYAVEATAEHVGRSAKALGMKSVVVRLKGSSYFGKKKAAVMSFRKGLGSRSAITYIEDVTQLPHNGCRLPKRRRS</sequence>
<protein>
    <submittedName>
        <fullName evidence="4">Ribosomal protein S11</fullName>
    </submittedName>
</protein>
<keyword evidence="3" id="KW-0687">Ribonucleoprotein</keyword>